<evidence type="ECO:0000313" key="1">
    <source>
        <dbReference type="EMBL" id="MBB4621996.1"/>
    </source>
</evidence>
<accession>A0ABR6KKH2</accession>
<dbReference type="RefSeq" id="WP_122375782.1">
    <property type="nucleotide sequence ID" value="NZ_BMPB01000001.1"/>
</dbReference>
<protein>
    <submittedName>
        <fullName evidence="1">Uncharacterized protein</fullName>
    </submittedName>
</protein>
<dbReference type="Proteomes" id="UP000533637">
    <property type="component" value="Unassembled WGS sequence"/>
</dbReference>
<reference evidence="1 2" key="1">
    <citation type="submission" date="2020-08" db="EMBL/GenBank/DDBJ databases">
        <title>Genomic Encyclopedia of Type Strains, Phase IV (KMG-IV): sequencing the most valuable type-strain genomes for metagenomic binning, comparative biology and taxonomic classification.</title>
        <authorList>
            <person name="Goeker M."/>
        </authorList>
    </citation>
    <scope>NUCLEOTIDE SEQUENCE [LARGE SCALE GENOMIC DNA]</scope>
    <source>
        <strain evidence="1 2">DSM 102983</strain>
    </source>
</reference>
<dbReference type="EMBL" id="JACHOC010000003">
    <property type="protein sequence ID" value="MBB4621996.1"/>
    <property type="molecule type" value="Genomic_DNA"/>
</dbReference>
<proteinExistence type="predicted"/>
<sequence>MKLLLLLFLFLQGLTGNESDCKAFYEKTLYPISLKGNLIKKEKTDEYYLLYVKNEEEGGKEVIVRLLKNQTGKSIFLFALDNSLISKRKGETALHVLAPISNGFKGRIFPNLCE</sequence>
<organism evidence="1 2">
    <name type="scientific">Parabacteroides faecis</name>
    <dbReference type="NCBI Taxonomy" id="1217282"/>
    <lineage>
        <taxon>Bacteria</taxon>
        <taxon>Pseudomonadati</taxon>
        <taxon>Bacteroidota</taxon>
        <taxon>Bacteroidia</taxon>
        <taxon>Bacteroidales</taxon>
        <taxon>Tannerellaceae</taxon>
        <taxon>Parabacteroides</taxon>
    </lineage>
</organism>
<gene>
    <name evidence="1" type="ORF">GGQ57_001893</name>
</gene>
<keyword evidence="2" id="KW-1185">Reference proteome</keyword>
<comment type="caution">
    <text evidence="1">The sequence shown here is derived from an EMBL/GenBank/DDBJ whole genome shotgun (WGS) entry which is preliminary data.</text>
</comment>
<evidence type="ECO:0000313" key="2">
    <source>
        <dbReference type="Proteomes" id="UP000533637"/>
    </source>
</evidence>
<name>A0ABR6KKH2_9BACT</name>